<dbReference type="Gene3D" id="3.40.50.300">
    <property type="entry name" value="P-loop containing nucleotide triphosphate hydrolases"/>
    <property type="match status" value="1"/>
</dbReference>
<dbReference type="InterPro" id="IPR003439">
    <property type="entry name" value="ABC_transporter-like_ATP-bd"/>
</dbReference>
<dbReference type="EMBL" id="ADZX01000606">
    <property type="protein sequence ID" value="EFK95943.1"/>
    <property type="molecule type" value="Genomic_DNA"/>
</dbReference>
<dbReference type="GO" id="GO:0005886">
    <property type="term" value="C:plasma membrane"/>
    <property type="evidence" value="ECO:0007669"/>
    <property type="project" value="UniProtKB-ARBA"/>
</dbReference>
<dbReference type="PANTHER" id="PTHR24220:SF470">
    <property type="entry name" value="CELL DIVISION ATP-BINDING PROTEIN FTSE"/>
    <property type="match status" value="1"/>
</dbReference>
<dbReference type="FunFam" id="3.40.50.300:FF:000056">
    <property type="entry name" value="Cell division ATP-binding protein FtsE"/>
    <property type="match status" value="1"/>
</dbReference>
<dbReference type="PROSITE" id="PS50893">
    <property type="entry name" value="ABC_TRANSPORTER_2"/>
    <property type="match status" value="1"/>
</dbReference>
<proteinExistence type="inferred from homology"/>
<dbReference type="InterPro" id="IPR015854">
    <property type="entry name" value="ABC_transpr_LolD-like"/>
</dbReference>
<comment type="caution">
    <text evidence="5">The sequence shown here is derived from an EMBL/GenBank/DDBJ whole genome shotgun (WGS) entry which is preliminary data.</text>
</comment>
<dbReference type="GO" id="GO:0016887">
    <property type="term" value="F:ATP hydrolysis activity"/>
    <property type="evidence" value="ECO:0007669"/>
    <property type="project" value="InterPro"/>
</dbReference>
<evidence type="ECO:0000256" key="2">
    <source>
        <dbReference type="ARBA" id="ARBA00022741"/>
    </source>
</evidence>
<keyword evidence="3" id="KW-0067">ATP-binding</keyword>
<evidence type="ECO:0000256" key="3">
    <source>
        <dbReference type="ARBA" id="ARBA00022840"/>
    </source>
</evidence>
<evidence type="ECO:0000259" key="4">
    <source>
        <dbReference type="PROSITE" id="PS50893"/>
    </source>
</evidence>
<accession>D9PKH0</accession>
<reference evidence="5" key="2">
    <citation type="journal article" date="2011" name="Microb. Ecol.">
        <title>Taxonomic and Functional Metagenomic Profiling of the Microbial Community in the Anoxic Sediment of a Sub-saline Shallow Lake (Laguna de Carrizo, Central Spain).</title>
        <authorList>
            <person name="Ferrer M."/>
            <person name="Guazzaroni M.E."/>
            <person name="Richter M."/>
            <person name="Garcia-Salamanca A."/>
            <person name="Yarza P."/>
            <person name="Suarez-Suarez A."/>
            <person name="Solano J."/>
            <person name="Alcaide M."/>
            <person name="van Dillewijn P."/>
            <person name="Molina-Henares M.A."/>
            <person name="Lopez-Cortes N."/>
            <person name="Al-Ramahi Y."/>
            <person name="Guerrero C."/>
            <person name="Acosta A."/>
            <person name="de Eugenio L.I."/>
            <person name="Martinez V."/>
            <person name="Marques S."/>
            <person name="Rojo F."/>
            <person name="Santero E."/>
            <person name="Genilloud O."/>
            <person name="Perez-Perez J."/>
            <person name="Rossello-Mora R."/>
            <person name="Ramos J.L."/>
        </authorList>
    </citation>
    <scope>NUCLEOTIDE SEQUENCE</scope>
</reference>
<dbReference type="AlphaFoldDB" id="D9PKH0"/>
<dbReference type="InterPro" id="IPR003593">
    <property type="entry name" value="AAA+_ATPase"/>
</dbReference>
<dbReference type="InterPro" id="IPR017871">
    <property type="entry name" value="ABC_transporter-like_CS"/>
</dbReference>
<gene>
    <name evidence="5" type="ORF">LDC_2037</name>
</gene>
<organism evidence="5">
    <name type="scientific">sediment metagenome</name>
    <dbReference type="NCBI Taxonomy" id="749907"/>
    <lineage>
        <taxon>unclassified sequences</taxon>
        <taxon>metagenomes</taxon>
        <taxon>ecological metagenomes</taxon>
    </lineage>
</organism>
<reference evidence="5" key="1">
    <citation type="submission" date="2010-07" db="EMBL/GenBank/DDBJ databases">
        <authorList>
            <consortium name="CONSOLIDER consortium CSD2007-00005"/>
            <person name="Guazzaroni M.-E."/>
            <person name="Richter M."/>
            <person name="Garcia-Salamanca A."/>
            <person name="Yarza P."/>
            <person name="Ferrer M."/>
        </authorList>
    </citation>
    <scope>NUCLEOTIDE SEQUENCE</scope>
</reference>
<feature type="domain" description="ABC transporter" evidence="4">
    <location>
        <begin position="7"/>
        <end position="236"/>
    </location>
</feature>
<keyword evidence="2" id="KW-0547">Nucleotide-binding</keyword>
<name>D9PKH0_9ZZZZ</name>
<dbReference type="SUPFAM" id="SSF52540">
    <property type="entry name" value="P-loop containing nucleoside triphosphate hydrolases"/>
    <property type="match status" value="1"/>
</dbReference>
<dbReference type="PROSITE" id="PS00211">
    <property type="entry name" value="ABC_TRANSPORTER_1"/>
    <property type="match status" value="1"/>
</dbReference>
<sequence length="237" mass="26670">MGLDTIIEFEKARIFQKDNLILSDVNLSINKGEFVYFIGKVGTGKSSLIKTINAEIPLKEGEGKVVGFDLKKIRTKQVPFLRRKLGIVFQDFQLLSDRSVHDNLHFVLKATGWTGKQEINDRIAQVLEKVNLGYKGYKMPHQLSGGEQQRVVIARALLNDPEIILADEPTGNLDPETSVNLMKILLEISSSGRAVIMATHDYNMVKQFPARTIKFDNGKVFEQGLSDEIDFASLKEY</sequence>
<comment type="similarity">
    <text evidence="1">Belongs to the ABC transporter superfamily.</text>
</comment>
<evidence type="ECO:0000313" key="5">
    <source>
        <dbReference type="EMBL" id="EFK95943.1"/>
    </source>
</evidence>
<dbReference type="GO" id="GO:0022857">
    <property type="term" value="F:transmembrane transporter activity"/>
    <property type="evidence" value="ECO:0007669"/>
    <property type="project" value="TreeGrafter"/>
</dbReference>
<dbReference type="GO" id="GO:0005524">
    <property type="term" value="F:ATP binding"/>
    <property type="evidence" value="ECO:0007669"/>
    <property type="project" value="UniProtKB-KW"/>
</dbReference>
<dbReference type="SMART" id="SM00382">
    <property type="entry name" value="AAA"/>
    <property type="match status" value="1"/>
</dbReference>
<protein>
    <submittedName>
        <fullName evidence="5">ABC type transporter, ATP binding component</fullName>
    </submittedName>
</protein>
<dbReference type="InterPro" id="IPR027417">
    <property type="entry name" value="P-loop_NTPase"/>
</dbReference>
<dbReference type="PANTHER" id="PTHR24220">
    <property type="entry name" value="IMPORT ATP-BINDING PROTEIN"/>
    <property type="match status" value="1"/>
</dbReference>
<dbReference type="Pfam" id="PF00005">
    <property type="entry name" value="ABC_tran"/>
    <property type="match status" value="1"/>
</dbReference>
<evidence type="ECO:0000256" key="1">
    <source>
        <dbReference type="ARBA" id="ARBA00005417"/>
    </source>
</evidence>